<dbReference type="EMBL" id="JAHMHR010000073">
    <property type="protein sequence ID" value="KAK1658428.1"/>
    <property type="molecule type" value="Genomic_DNA"/>
</dbReference>
<accession>A0AAJ0ERE9</accession>
<keyword evidence="2" id="KW-0521">NADP</keyword>
<keyword evidence="3" id="KW-0560">Oxidoreductase</keyword>
<comment type="similarity">
    <text evidence="1">Belongs to the NmrA-type oxidoreductase family. Isoflavone reductase subfamily.</text>
</comment>
<evidence type="ECO:0000259" key="4">
    <source>
        <dbReference type="Pfam" id="PF13460"/>
    </source>
</evidence>
<dbReference type="AlphaFoldDB" id="A0AAJ0ERE9"/>
<dbReference type="PANTHER" id="PTHR47706">
    <property type="entry name" value="NMRA-LIKE FAMILY PROTEIN"/>
    <property type="match status" value="1"/>
</dbReference>
<keyword evidence="6" id="KW-1185">Reference proteome</keyword>
<evidence type="ECO:0000256" key="2">
    <source>
        <dbReference type="ARBA" id="ARBA00022857"/>
    </source>
</evidence>
<reference evidence="5" key="1">
    <citation type="submission" date="2021-06" db="EMBL/GenBank/DDBJ databases">
        <title>Comparative genomics, transcriptomics and evolutionary studies reveal genomic signatures of adaptation to plant cell wall in hemibiotrophic fungi.</title>
        <authorList>
            <consortium name="DOE Joint Genome Institute"/>
            <person name="Baroncelli R."/>
            <person name="Diaz J.F."/>
            <person name="Benocci T."/>
            <person name="Peng M."/>
            <person name="Battaglia E."/>
            <person name="Haridas S."/>
            <person name="Andreopoulos W."/>
            <person name="Labutti K."/>
            <person name="Pangilinan J."/>
            <person name="Floch G.L."/>
            <person name="Makela M.R."/>
            <person name="Henrissat B."/>
            <person name="Grigoriev I.V."/>
            <person name="Crouch J.A."/>
            <person name="De Vries R.P."/>
            <person name="Sukno S.A."/>
            <person name="Thon M.R."/>
        </authorList>
    </citation>
    <scope>NUCLEOTIDE SEQUENCE</scope>
    <source>
        <strain evidence="5">CBS 193.32</strain>
    </source>
</reference>
<dbReference type="Pfam" id="PF13460">
    <property type="entry name" value="NAD_binding_10"/>
    <property type="match status" value="1"/>
</dbReference>
<dbReference type="Proteomes" id="UP001224890">
    <property type="component" value="Unassembled WGS sequence"/>
</dbReference>
<evidence type="ECO:0000256" key="1">
    <source>
        <dbReference type="ARBA" id="ARBA00005725"/>
    </source>
</evidence>
<organism evidence="5 6">
    <name type="scientific">Colletotrichum godetiae</name>
    <dbReference type="NCBI Taxonomy" id="1209918"/>
    <lineage>
        <taxon>Eukaryota</taxon>
        <taxon>Fungi</taxon>
        <taxon>Dikarya</taxon>
        <taxon>Ascomycota</taxon>
        <taxon>Pezizomycotina</taxon>
        <taxon>Sordariomycetes</taxon>
        <taxon>Hypocreomycetidae</taxon>
        <taxon>Glomerellales</taxon>
        <taxon>Glomerellaceae</taxon>
        <taxon>Colletotrichum</taxon>
        <taxon>Colletotrichum acutatum species complex</taxon>
    </lineage>
</organism>
<evidence type="ECO:0000256" key="3">
    <source>
        <dbReference type="ARBA" id="ARBA00023002"/>
    </source>
</evidence>
<dbReference type="SUPFAM" id="SSF51735">
    <property type="entry name" value="NAD(P)-binding Rossmann-fold domains"/>
    <property type="match status" value="1"/>
</dbReference>
<dbReference type="PANTHER" id="PTHR47706:SF9">
    <property type="entry name" value="NMRA-LIKE DOMAIN-CONTAINING PROTEIN-RELATED"/>
    <property type="match status" value="1"/>
</dbReference>
<dbReference type="InterPro" id="IPR051609">
    <property type="entry name" value="NmrA/Isoflavone_reductase-like"/>
</dbReference>
<dbReference type="GO" id="GO:0016491">
    <property type="term" value="F:oxidoreductase activity"/>
    <property type="evidence" value="ECO:0007669"/>
    <property type="project" value="UniProtKB-KW"/>
</dbReference>
<feature type="domain" description="NAD(P)-binding" evidence="4">
    <location>
        <begin position="7"/>
        <end position="109"/>
    </location>
</feature>
<gene>
    <name evidence="5" type="ORF">BDP55DRAFT_708191</name>
</gene>
<comment type="caution">
    <text evidence="5">The sequence shown here is derived from an EMBL/GenBank/DDBJ whole genome shotgun (WGS) entry which is preliminary data.</text>
</comment>
<dbReference type="GeneID" id="85462621"/>
<sequence length="287" mass="32703">MLVLVAGVSGNIGQKLVDALHARGHQVRGLGRNPAKLTATRRAKLEDFILTNKHYDIEALDRACKGTEAVICAYGVFPTELQFDRQLFLLRAAERTNIRRFVLSTYPFIAFRRIAELSSPINPIYIFTGVLAEVFWVYPDHSPGDVELNGYWDGRDKSASFWGNGDKPMPWSTERDAADFTAAIISRDNTEEGGCWNTVSGIHSVRDLPTVYQRVKGKEVSFKIRGTDEDLKSITFEARKSATPRDFFQYMSYFYQFYTNNGIWDMAKIDNDKLDVRATSPEDFFFF</sequence>
<name>A0AAJ0ERE9_9PEZI</name>
<evidence type="ECO:0000313" key="6">
    <source>
        <dbReference type="Proteomes" id="UP001224890"/>
    </source>
</evidence>
<protein>
    <recommendedName>
        <fullName evidence="4">NAD(P)-binding domain-containing protein</fullName>
    </recommendedName>
</protein>
<dbReference type="InterPro" id="IPR016040">
    <property type="entry name" value="NAD(P)-bd_dom"/>
</dbReference>
<dbReference type="RefSeq" id="XP_060423192.1">
    <property type="nucleotide sequence ID" value="XM_060578095.1"/>
</dbReference>
<dbReference type="InterPro" id="IPR036291">
    <property type="entry name" value="NAD(P)-bd_dom_sf"/>
</dbReference>
<proteinExistence type="inferred from homology"/>
<evidence type="ECO:0000313" key="5">
    <source>
        <dbReference type="EMBL" id="KAK1658428.1"/>
    </source>
</evidence>
<dbReference type="Gene3D" id="3.40.50.720">
    <property type="entry name" value="NAD(P)-binding Rossmann-like Domain"/>
    <property type="match status" value="1"/>
</dbReference>